<comment type="caution">
    <text evidence="7">The sequence shown here is derived from an EMBL/GenBank/DDBJ whole genome shotgun (WGS) entry which is preliminary data.</text>
</comment>
<evidence type="ECO:0000313" key="7">
    <source>
        <dbReference type="EMBL" id="CAF3981954.1"/>
    </source>
</evidence>
<sequence length="491" mass="54992">MIGEAILPTDSTVLLGREDQSEAEYHPHAYKLYRTRFWILFVFSFLAFNQCMFWLTFSPIARSTEIYYNVTEATVDLLLNWGPIIFIPCLPITYKLLNSRNGLRKCILLVAISCFIATILRVIPSIVTIHGKKHVSGIAVPFLHLGQIINAACGPLVMAPVSQLSCLWFGTNERTRATSVAILAANFGCTIGFIITPYIVSTPENIPYLLYLHVGLSFIACILTFLYFPSIPPTPPSPAAELIIYQPIQSRERTSVAMRIRNFIQCLSYPPFLLLSLAGGLLNGTFGAWTSLFATILTPMNYTESEAGWFGFVTSLSGIIGGLSISVIADKPRFQRRLKLLIIISLCLCLLSCLMFQTFVVTIFYDKPLLKSNVFVISLTLGLTGLFQGCSSPLIYECLAEIMFPLPESLSASVLTQYINIVALVLLFIAPGRFKLMNLIVLAMISVTIIMTLFVKVTYKRKDEDERKKREKERLIIEQDCLGINNYYETI</sequence>
<feature type="transmembrane region" description="Helical" evidence="5">
    <location>
        <begin position="309"/>
        <end position="328"/>
    </location>
</feature>
<evidence type="ECO:0000256" key="2">
    <source>
        <dbReference type="ARBA" id="ARBA00022692"/>
    </source>
</evidence>
<feature type="transmembrane region" description="Helical" evidence="5">
    <location>
        <begin position="37"/>
        <end position="57"/>
    </location>
</feature>
<organism evidence="7 8">
    <name type="scientific">Didymodactylos carnosus</name>
    <dbReference type="NCBI Taxonomy" id="1234261"/>
    <lineage>
        <taxon>Eukaryota</taxon>
        <taxon>Metazoa</taxon>
        <taxon>Spiralia</taxon>
        <taxon>Gnathifera</taxon>
        <taxon>Rotifera</taxon>
        <taxon>Eurotatoria</taxon>
        <taxon>Bdelloidea</taxon>
        <taxon>Philodinida</taxon>
        <taxon>Philodinidae</taxon>
        <taxon>Didymodactylos</taxon>
    </lineage>
</organism>
<dbReference type="InterPro" id="IPR036259">
    <property type="entry name" value="MFS_trans_sf"/>
</dbReference>
<comment type="subcellular location">
    <subcellularLocation>
        <location evidence="1">Membrane</location>
        <topology evidence="1">Multi-pass membrane protein</topology>
    </subcellularLocation>
</comment>
<dbReference type="EMBL" id="CAJNOK010012769">
    <property type="protein sequence ID" value="CAF1170621.1"/>
    <property type="molecule type" value="Genomic_DNA"/>
</dbReference>
<evidence type="ECO:0000256" key="5">
    <source>
        <dbReference type="SAM" id="Phobius"/>
    </source>
</evidence>
<feature type="transmembrane region" description="Helical" evidence="5">
    <location>
        <begin position="377"/>
        <end position="398"/>
    </location>
</feature>
<feature type="transmembrane region" description="Helical" evidence="5">
    <location>
        <begin position="267"/>
        <end position="289"/>
    </location>
</feature>
<dbReference type="AlphaFoldDB" id="A0A8S2MZ49"/>
<dbReference type="Proteomes" id="UP000682733">
    <property type="component" value="Unassembled WGS sequence"/>
</dbReference>
<keyword evidence="3 5" id="KW-1133">Transmembrane helix</keyword>
<protein>
    <submittedName>
        <fullName evidence="7">Uncharacterized protein</fullName>
    </submittedName>
</protein>
<accession>A0A8S2MZ49</accession>
<feature type="transmembrane region" description="Helical" evidence="5">
    <location>
        <begin position="436"/>
        <end position="459"/>
    </location>
</feature>
<evidence type="ECO:0000313" key="6">
    <source>
        <dbReference type="EMBL" id="CAF1170621.1"/>
    </source>
</evidence>
<dbReference type="InterPro" id="IPR011701">
    <property type="entry name" value="MFS"/>
</dbReference>
<dbReference type="InterPro" id="IPR049680">
    <property type="entry name" value="FLVCR1-2_SLC49-like"/>
</dbReference>
<dbReference type="Proteomes" id="UP000677228">
    <property type="component" value="Unassembled WGS sequence"/>
</dbReference>
<dbReference type="Gene3D" id="1.20.1250.20">
    <property type="entry name" value="MFS general substrate transporter like domains"/>
    <property type="match status" value="2"/>
</dbReference>
<proteinExistence type="predicted"/>
<gene>
    <name evidence="6" type="ORF">OVA965_LOCUS22550</name>
    <name evidence="7" type="ORF">TMI583_LOCUS23264</name>
</gene>
<dbReference type="PANTHER" id="PTHR10924:SF27">
    <property type="entry name" value="SOLUTE CARRIER FAMILY 49 MEMBER 4"/>
    <property type="match status" value="1"/>
</dbReference>
<feature type="transmembrane region" description="Helical" evidence="5">
    <location>
        <begin position="147"/>
        <end position="168"/>
    </location>
</feature>
<dbReference type="PANTHER" id="PTHR10924">
    <property type="entry name" value="MAJOR FACILITATOR SUPERFAMILY PROTEIN-RELATED"/>
    <property type="match status" value="1"/>
</dbReference>
<evidence type="ECO:0000256" key="3">
    <source>
        <dbReference type="ARBA" id="ARBA00022989"/>
    </source>
</evidence>
<dbReference type="GO" id="GO:0016020">
    <property type="term" value="C:membrane"/>
    <property type="evidence" value="ECO:0007669"/>
    <property type="project" value="UniProtKB-SubCell"/>
</dbReference>
<name>A0A8S2MZ49_9BILA</name>
<feature type="transmembrane region" description="Helical" evidence="5">
    <location>
        <begin position="77"/>
        <end position="94"/>
    </location>
</feature>
<feature type="transmembrane region" description="Helical" evidence="5">
    <location>
        <begin position="410"/>
        <end position="430"/>
    </location>
</feature>
<feature type="transmembrane region" description="Helical" evidence="5">
    <location>
        <begin position="206"/>
        <end position="228"/>
    </location>
</feature>
<dbReference type="SUPFAM" id="SSF103473">
    <property type="entry name" value="MFS general substrate transporter"/>
    <property type="match status" value="1"/>
</dbReference>
<evidence type="ECO:0000313" key="8">
    <source>
        <dbReference type="Proteomes" id="UP000682733"/>
    </source>
</evidence>
<dbReference type="Pfam" id="PF07690">
    <property type="entry name" value="MFS_1"/>
    <property type="match status" value="1"/>
</dbReference>
<feature type="transmembrane region" description="Helical" evidence="5">
    <location>
        <begin position="180"/>
        <end position="200"/>
    </location>
</feature>
<feature type="transmembrane region" description="Helical" evidence="5">
    <location>
        <begin position="106"/>
        <end position="127"/>
    </location>
</feature>
<keyword evidence="4 5" id="KW-0472">Membrane</keyword>
<feature type="transmembrane region" description="Helical" evidence="5">
    <location>
        <begin position="340"/>
        <end position="365"/>
    </location>
</feature>
<evidence type="ECO:0000256" key="4">
    <source>
        <dbReference type="ARBA" id="ARBA00023136"/>
    </source>
</evidence>
<dbReference type="GO" id="GO:0022857">
    <property type="term" value="F:transmembrane transporter activity"/>
    <property type="evidence" value="ECO:0007669"/>
    <property type="project" value="InterPro"/>
</dbReference>
<reference evidence="7" key="1">
    <citation type="submission" date="2021-02" db="EMBL/GenBank/DDBJ databases">
        <authorList>
            <person name="Nowell W R."/>
        </authorList>
    </citation>
    <scope>NUCLEOTIDE SEQUENCE</scope>
</reference>
<evidence type="ECO:0000256" key="1">
    <source>
        <dbReference type="ARBA" id="ARBA00004141"/>
    </source>
</evidence>
<keyword evidence="2 5" id="KW-0812">Transmembrane</keyword>
<dbReference type="EMBL" id="CAJOBA010034293">
    <property type="protein sequence ID" value="CAF3981954.1"/>
    <property type="molecule type" value="Genomic_DNA"/>
</dbReference>